<gene>
    <name evidence="2" type="ORF">WR25_17749</name>
</gene>
<keyword evidence="3" id="KW-1185">Reference proteome</keyword>
<dbReference type="AlphaFoldDB" id="A0A2A2LPH9"/>
<sequence>MALLGSCWEILPKQGALMSWNGGSGSKQRRMAFQQRGLKKTGKESVRHLDAVSPRDIGTAIVPAQVRPGPRASHGGSVERLPLGRQPHNSSLPQDHPQKCPPAELEECSHR</sequence>
<dbReference type="Proteomes" id="UP000218231">
    <property type="component" value="Unassembled WGS sequence"/>
</dbReference>
<comment type="caution">
    <text evidence="2">The sequence shown here is derived from an EMBL/GenBank/DDBJ whole genome shotgun (WGS) entry which is preliminary data.</text>
</comment>
<feature type="region of interest" description="Disordered" evidence="1">
    <location>
        <begin position="62"/>
        <end position="111"/>
    </location>
</feature>
<dbReference type="EMBL" id="LIAE01006533">
    <property type="protein sequence ID" value="PAV88136.1"/>
    <property type="molecule type" value="Genomic_DNA"/>
</dbReference>
<name>A0A2A2LPH9_9BILA</name>
<protein>
    <submittedName>
        <fullName evidence="2">Uncharacterized protein</fullName>
    </submittedName>
</protein>
<evidence type="ECO:0000313" key="3">
    <source>
        <dbReference type="Proteomes" id="UP000218231"/>
    </source>
</evidence>
<proteinExistence type="predicted"/>
<accession>A0A2A2LPH9</accession>
<evidence type="ECO:0000313" key="2">
    <source>
        <dbReference type="EMBL" id="PAV88136.1"/>
    </source>
</evidence>
<reference evidence="2 3" key="1">
    <citation type="journal article" date="2017" name="Curr. Biol.">
        <title>Genome architecture and evolution of a unichromosomal asexual nematode.</title>
        <authorList>
            <person name="Fradin H."/>
            <person name="Zegar C."/>
            <person name="Gutwein M."/>
            <person name="Lucas J."/>
            <person name="Kovtun M."/>
            <person name="Corcoran D."/>
            <person name="Baugh L.R."/>
            <person name="Kiontke K."/>
            <person name="Gunsalus K."/>
            <person name="Fitch D.H."/>
            <person name="Piano F."/>
        </authorList>
    </citation>
    <scope>NUCLEOTIDE SEQUENCE [LARGE SCALE GENOMIC DNA]</scope>
    <source>
        <strain evidence="2">PF1309</strain>
    </source>
</reference>
<organism evidence="2 3">
    <name type="scientific">Diploscapter pachys</name>
    <dbReference type="NCBI Taxonomy" id="2018661"/>
    <lineage>
        <taxon>Eukaryota</taxon>
        <taxon>Metazoa</taxon>
        <taxon>Ecdysozoa</taxon>
        <taxon>Nematoda</taxon>
        <taxon>Chromadorea</taxon>
        <taxon>Rhabditida</taxon>
        <taxon>Rhabditina</taxon>
        <taxon>Rhabditomorpha</taxon>
        <taxon>Rhabditoidea</taxon>
        <taxon>Rhabditidae</taxon>
        <taxon>Diploscapter</taxon>
    </lineage>
</organism>
<evidence type="ECO:0000256" key="1">
    <source>
        <dbReference type="SAM" id="MobiDB-lite"/>
    </source>
</evidence>